<gene>
    <name evidence="5" type="ORF">ACFFTO_39530</name>
</gene>
<dbReference type="InterPro" id="IPR000873">
    <property type="entry name" value="AMP-dep_synth/lig_dom"/>
</dbReference>
<dbReference type="SUPFAM" id="SSF52777">
    <property type="entry name" value="CoA-dependent acyltransferases"/>
    <property type="match status" value="1"/>
</dbReference>
<evidence type="ECO:0000259" key="4">
    <source>
        <dbReference type="Pfam" id="PF13193"/>
    </source>
</evidence>
<dbReference type="InterPro" id="IPR025110">
    <property type="entry name" value="AMP-bd_C"/>
</dbReference>
<dbReference type="SUPFAM" id="SSF56801">
    <property type="entry name" value="Acetyl-CoA synthetase-like"/>
    <property type="match status" value="1"/>
</dbReference>
<dbReference type="Proteomes" id="UP001589535">
    <property type="component" value="Unassembled WGS sequence"/>
</dbReference>
<dbReference type="Gene3D" id="3.40.50.12780">
    <property type="entry name" value="N-terminal domain of ligase-like"/>
    <property type="match status" value="1"/>
</dbReference>
<evidence type="ECO:0000313" key="5">
    <source>
        <dbReference type="EMBL" id="MFB9690301.1"/>
    </source>
</evidence>
<dbReference type="InterPro" id="IPR020459">
    <property type="entry name" value="AMP-binding"/>
</dbReference>
<dbReference type="RefSeq" id="WP_378205472.1">
    <property type="nucleotide sequence ID" value="NZ_JBHMBK010000050.1"/>
</dbReference>
<comment type="pathway">
    <text evidence="1">Siderophore biosynthesis.</text>
</comment>
<dbReference type="Pfam" id="PF00501">
    <property type="entry name" value="AMP-binding"/>
    <property type="match status" value="1"/>
</dbReference>
<dbReference type="NCBIfam" id="TIGR01733">
    <property type="entry name" value="AA-adenyl-dom"/>
    <property type="match status" value="1"/>
</dbReference>
<dbReference type="Gene3D" id="3.30.559.30">
    <property type="entry name" value="Nonribosomal peptide synthetase, condensation domain"/>
    <property type="match status" value="1"/>
</dbReference>
<feature type="domain" description="AMP-dependent synthetase/ligase" evidence="3">
    <location>
        <begin position="188"/>
        <end position="531"/>
    </location>
</feature>
<dbReference type="InterPro" id="IPR042099">
    <property type="entry name" value="ANL_N_sf"/>
</dbReference>
<keyword evidence="6" id="KW-1185">Reference proteome</keyword>
<evidence type="ECO:0000313" key="6">
    <source>
        <dbReference type="Proteomes" id="UP001589535"/>
    </source>
</evidence>
<dbReference type="InterPro" id="IPR045851">
    <property type="entry name" value="AMP-bd_C_sf"/>
</dbReference>
<dbReference type="Gene3D" id="3.30.300.30">
    <property type="match status" value="1"/>
</dbReference>
<feature type="domain" description="AMP-binding enzyme C-terminal" evidence="4">
    <location>
        <begin position="587"/>
        <end position="659"/>
    </location>
</feature>
<accession>A0ABV5UIR8</accession>
<dbReference type="CDD" id="cd12114">
    <property type="entry name" value="A_NRPS_TlmIV_like"/>
    <property type="match status" value="1"/>
</dbReference>
<evidence type="ECO:0000256" key="2">
    <source>
        <dbReference type="ARBA" id="ARBA00022598"/>
    </source>
</evidence>
<dbReference type="PANTHER" id="PTHR45527:SF10">
    <property type="entry name" value="PYOCHELIN SYNTHASE PCHF"/>
    <property type="match status" value="1"/>
</dbReference>
<dbReference type="Pfam" id="PF13193">
    <property type="entry name" value="AMP-binding_C"/>
    <property type="match status" value="1"/>
</dbReference>
<protein>
    <submittedName>
        <fullName evidence="5">Amino acid adenylation domain-containing protein</fullName>
    </submittedName>
</protein>
<evidence type="ECO:0000259" key="3">
    <source>
        <dbReference type="Pfam" id="PF00501"/>
    </source>
</evidence>
<evidence type="ECO:0000256" key="1">
    <source>
        <dbReference type="ARBA" id="ARBA00004924"/>
    </source>
</evidence>
<comment type="caution">
    <text evidence="5">The sequence shown here is derived from an EMBL/GenBank/DDBJ whole genome shotgun (WGS) entry which is preliminary data.</text>
</comment>
<sequence>MTAKLPFVTDPAAVRNPAMCRRRRQLPEPLHRALADRANEHGLPIEAVLAAAFARTVADWSSHQQIAFTASPGGPVLVDMDPRRSFLDCAHDLHDQVKASVSFSLGTWLTHHVDEFELIWDTADALFPDGMVDSMTAAHETFLRTLAEHQDAWTGPARACLPPEQDRVRQRINATAQAFPDVLLHRPFWQQASRTPDAVAVIDARRTLTYRELRAGAAQLAHQVRPHRMVAVIMHKGWEQVLAVTGILAAGATYVPMSPDLPAERLNHLLAHAEITLAVTQPGVTENLPVPHLDIDESFLSGDEPPIRWERSPSDLAYIIYTSGSTGLPKGVMISHRGAVNTILDINQRFDVGPSDRVFALSSLGFDLSVYDVFGLLAAGGAIVIPAPGTERSPWEWTDVLAEHRVTVWNSVPALMEMLVEYSAGRGLRIPDSLRLVLMSGDWIPVTLPDRVRRLSTPDITLIGMGGATEASIWSNYFPIGTVDPDWSSIPYGTPLANQSFEVLDPALRRRPDWVPGELYIGGTGVAMGYWRDPAKTTSSFITHPETGQRLYRTGDLGRYHPDGNLEFLGREDFQVKINGYRVELGEIEAALHAHQDITGAVVIATGTSHDTRRLVAYVTPAQAPVNTLRKYLATKLPPYLVPERFTAMDQFPLTTNGKVDRAALTSTPAQGDGTADSETQMLTGLFSNSRS</sequence>
<name>A0ABV5UIR8_9PSEU</name>
<dbReference type="EMBL" id="JBHMBK010000050">
    <property type="protein sequence ID" value="MFB9690301.1"/>
    <property type="molecule type" value="Genomic_DNA"/>
</dbReference>
<reference evidence="5 6" key="1">
    <citation type="submission" date="2024-09" db="EMBL/GenBank/DDBJ databases">
        <authorList>
            <person name="Sun Q."/>
            <person name="Mori K."/>
        </authorList>
    </citation>
    <scope>NUCLEOTIDE SEQUENCE [LARGE SCALE GENOMIC DNA]</scope>
    <source>
        <strain evidence="5 6">JCM 13852</strain>
    </source>
</reference>
<keyword evidence="2" id="KW-0436">Ligase</keyword>
<dbReference type="InterPro" id="IPR020845">
    <property type="entry name" value="AMP-binding_CS"/>
</dbReference>
<dbReference type="InterPro" id="IPR010071">
    <property type="entry name" value="AA_adenyl_dom"/>
</dbReference>
<dbReference type="PRINTS" id="PR00154">
    <property type="entry name" value="AMPBINDING"/>
</dbReference>
<organism evidence="5 6">
    <name type="scientific">Amycolatopsis plumensis</name>
    <dbReference type="NCBI Taxonomy" id="236508"/>
    <lineage>
        <taxon>Bacteria</taxon>
        <taxon>Bacillati</taxon>
        <taxon>Actinomycetota</taxon>
        <taxon>Actinomycetes</taxon>
        <taxon>Pseudonocardiales</taxon>
        <taxon>Pseudonocardiaceae</taxon>
        <taxon>Amycolatopsis</taxon>
    </lineage>
</organism>
<proteinExistence type="predicted"/>
<dbReference type="PROSITE" id="PS00455">
    <property type="entry name" value="AMP_BINDING"/>
    <property type="match status" value="1"/>
</dbReference>
<dbReference type="PANTHER" id="PTHR45527">
    <property type="entry name" value="NONRIBOSOMAL PEPTIDE SYNTHETASE"/>
    <property type="match status" value="1"/>
</dbReference>